<evidence type="ECO:0000256" key="8">
    <source>
        <dbReference type="PIRSR" id="PIRSR005586-1"/>
    </source>
</evidence>
<feature type="binding site" evidence="8">
    <location>
        <position position="96"/>
    </location>
    <ligand>
        <name>Zn(2+)</name>
        <dbReference type="ChEBI" id="CHEBI:29105"/>
        <label>2</label>
    </ligand>
</feature>
<dbReference type="Gene3D" id="2.20.25.10">
    <property type="match status" value="1"/>
</dbReference>
<keyword evidence="13" id="KW-1185">Reference proteome</keyword>
<dbReference type="STRING" id="78915.A0A4P9XTH5"/>
<dbReference type="SMART" id="SM00661">
    <property type="entry name" value="RPOL9"/>
    <property type="match status" value="1"/>
</dbReference>
<dbReference type="Proteomes" id="UP000271241">
    <property type="component" value="Unassembled WGS sequence"/>
</dbReference>
<accession>A0A4P9XTH5</accession>
<sequence>MSASNTFKQHGFQTRHQFGSLFFCPACGNLLDSISENVVVVCNQCGHSQSARHFEEFEVVTKSAENAFSSPLKLKRMLVQQQTKQREKAATIKEKCPKCGAPEMSFHTMQLRSADEGQTIFYNCVKCGHKFSVNS</sequence>
<keyword evidence="3 8" id="KW-0479">Metal-binding</keyword>
<feature type="binding site" evidence="8">
    <location>
        <position position="124"/>
    </location>
    <ligand>
        <name>Zn(2+)</name>
        <dbReference type="ChEBI" id="CHEBI:29105"/>
        <label>2</label>
    </ligand>
</feature>
<dbReference type="GO" id="GO:0005736">
    <property type="term" value="C:RNA polymerase I complex"/>
    <property type="evidence" value="ECO:0007669"/>
    <property type="project" value="TreeGrafter"/>
</dbReference>
<dbReference type="PROSITE" id="PS00466">
    <property type="entry name" value="ZF_TFIIS_1"/>
    <property type="match status" value="1"/>
</dbReference>
<dbReference type="PROSITE" id="PS51133">
    <property type="entry name" value="ZF_TFIIS_2"/>
    <property type="match status" value="1"/>
</dbReference>
<feature type="binding site" evidence="8">
    <location>
        <position position="45"/>
    </location>
    <ligand>
        <name>Zn(2+)</name>
        <dbReference type="ChEBI" id="CHEBI:29105"/>
        <label>1</label>
    </ligand>
</feature>
<evidence type="ECO:0000256" key="9">
    <source>
        <dbReference type="PIRSR" id="PIRSR005586-2"/>
    </source>
</evidence>
<reference evidence="13" key="1">
    <citation type="journal article" date="2018" name="Nat. Microbiol.">
        <title>Leveraging single-cell genomics to expand the fungal tree of life.</title>
        <authorList>
            <person name="Ahrendt S.R."/>
            <person name="Quandt C.A."/>
            <person name="Ciobanu D."/>
            <person name="Clum A."/>
            <person name="Salamov A."/>
            <person name="Andreopoulos B."/>
            <person name="Cheng J.F."/>
            <person name="Woyke T."/>
            <person name="Pelin A."/>
            <person name="Henrissat B."/>
            <person name="Reynolds N.K."/>
            <person name="Benny G.L."/>
            <person name="Smith M.E."/>
            <person name="James T.Y."/>
            <person name="Grigoriev I.V."/>
        </authorList>
    </citation>
    <scope>NUCLEOTIDE SEQUENCE [LARGE SCALE GENOMIC DNA]</scope>
    <source>
        <strain evidence="13">RSA 1356</strain>
    </source>
</reference>
<feature type="binding site" evidence="8">
    <location>
        <position position="99"/>
    </location>
    <ligand>
        <name>Zn(2+)</name>
        <dbReference type="ChEBI" id="CHEBI:29105"/>
        <label>2</label>
    </ligand>
</feature>
<feature type="binding site" evidence="8">
    <location>
        <position position="127"/>
    </location>
    <ligand>
        <name>Zn(2+)</name>
        <dbReference type="ChEBI" id="CHEBI:29105"/>
        <label>2</label>
    </ligand>
</feature>
<name>A0A4P9XTH5_9FUNG</name>
<keyword evidence="5 8" id="KW-0862">Zinc</keyword>
<evidence type="ECO:0000313" key="13">
    <source>
        <dbReference type="Proteomes" id="UP000271241"/>
    </source>
</evidence>
<dbReference type="PANTHER" id="PTHR11239:SF14">
    <property type="entry name" value="DNA-DIRECTED RNA POLYMERASE I SUBUNIT RPA12"/>
    <property type="match status" value="1"/>
</dbReference>
<proteinExistence type="inferred from homology"/>
<evidence type="ECO:0000256" key="10">
    <source>
        <dbReference type="RuleBase" id="RU003474"/>
    </source>
</evidence>
<evidence type="ECO:0000256" key="1">
    <source>
        <dbReference type="ARBA" id="ARBA00004604"/>
    </source>
</evidence>
<feature type="binding site" evidence="8">
    <location>
        <position position="42"/>
    </location>
    <ligand>
        <name>Zn(2+)</name>
        <dbReference type="ChEBI" id="CHEBI:29105"/>
        <label>1</label>
    </ligand>
</feature>
<keyword evidence="7 10" id="KW-0804">Transcription</keyword>
<dbReference type="SMART" id="SM00440">
    <property type="entry name" value="ZnF_C2C2"/>
    <property type="match status" value="1"/>
</dbReference>
<dbReference type="AlphaFoldDB" id="A0A4P9XTH5"/>
<feature type="domain" description="TFIIS-type" evidence="11">
    <location>
        <begin position="92"/>
        <end position="132"/>
    </location>
</feature>
<evidence type="ECO:0000256" key="7">
    <source>
        <dbReference type="PIRNR" id="PIRNR005586"/>
    </source>
</evidence>
<comment type="subcellular location">
    <subcellularLocation>
        <location evidence="1">Nucleus</location>
        <location evidence="1">Nucleolus</location>
    </subcellularLocation>
</comment>
<dbReference type="InterPro" id="IPR001222">
    <property type="entry name" value="Znf_TFIIS"/>
</dbReference>
<dbReference type="PIRSF" id="PIRSF005586">
    <property type="entry name" value="RNApol_RpoM"/>
    <property type="match status" value="1"/>
</dbReference>
<dbReference type="GO" id="GO:0003676">
    <property type="term" value="F:nucleic acid binding"/>
    <property type="evidence" value="ECO:0007669"/>
    <property type="project" value="InterPro"/>
</dbReference>
<dbReference type="Pfam" id="PF01096">
    <property type="entry name" value="Zn_ribbon_TFIIS"/>
    <property type="match status" value="1"/>
</dbReference>
<evidence type="ECO:0000256" key="6">
    <source>
        <dbReference type="ARBA" id="ARBA00023242"/>
    </source>
</evidence>
<dbReference type="GO" id="GO:0003899">
    <property type="term" value="F:DNA-directed RNA polymerase activity"/>
    <property type="evidence" value="ECO:0007669"/>
    <property type="project" value="InterPro"/>
</dbReference>
<dbReference type="InterPro" id="IPR012164">
    <property type="entry name" value="Rpa12/Rpb9/Rpc10/TFS"/>
</dbReference>
<keyword evidence="4 9" id="KW-0863">Zinc-finger</keyword>
<dbReference type="EMBL" id="KZ992512">
    <property type="protein sequence ID" value="RKP09463.1"/>
    <property type="molecule type" value="Genomic_DNA"/>
</dbReference>
<keyword evidence="2 7" id="KW-0240">DNA-directed RNA polymerase</keyword>
<comment type="function">
    <text evidence="7">DNA-dependent RNA polymerase catalyzes the transcription of DNA into RNA using the four ribonucleoside triphosphates as substrates.</text>
</comment>
<evidence type="ECO:0000256" key="5">
    <source>
        <dbReference type="ARBA" id="ARBA00022833"/>
    </source>
</evidence>
<dbReference type="GO" id="GO:0008270">
    <property type="term" value="F:zinc ion binding"/>
    <property type="evidence" value="ECO:0007669"/>
    <property type="project" value="UniProtKB-KW"/>
</dbReference>
<dbReference type="CDD" id="cd10507">
    <property type="entry name" value="Zn-ribbon_RPA12"/>
    <property type="match status" value="1"/>
</dbReference>
<protein>
    <recommendedName>
        <fullName evidence="7">DNA-directed RNA polymerase subunit</fullName>
    </recommendedName>
</protein>
<organism evidence="12 13">
    <name type="scientific">Thamnocephalis sphaerospora</name>
    <dbReference type="NCBI Taxonomy" id="78915"/>
    <lineage>
        <taxon>Eukaryota</taxon>
        <taxon>Fungi</taxon>
        <taxon>Fungi incertae sedis</taxon>
        <taxon>Zoopagomycota</taxon>
        <taxon>Zoopagomycotina</taxon>
        <taxon>Zoopagomycetes</taxon>
        <taxon>Zoopagales</taxon>
        <taxon>Sigmoideomycetaceae</taxon>
        <taxon>Thamnocephalis</taxon>
    </lineage>
</organism>
<gene>
    <name evidence="12" type="ORF">THASP1DRAFT_28742</name>
</gene>
<evidence type="ECO:0000256" key="3">
    <source>
        <dbReference type="ARBA" id="ARBA00022723"/>
    </source>
</evidence>
<evidence type="ECO:0000313" key="12">
    <source>
        <dbReference type="EMBL" id="RKP09463.1"/>
    </source>
</evidence>
<dbReference type="InterPro" id="IPR034004">
    <property type="entry name" value="Zn_ribbon_RPA12_C"/>
</dbReference>
<dbReference type="GO" id="GO:0006363">
    <property type="term" value="P:termination of RNA polymerase I transcription"/>
    <property type="evidence" value="ECO:0007669"/>
    <property type="project" value="TreeGrafter"/>
</dbReference>
<keyword evidence="6 7" id="KW-0539">Nucleus</keyword>
<evidence type="ECO:0000256" key="2">
    <source>
        <dbReference type="ARBA" id="ARBA00022478"/>
    </source>
</evidence>
<dbReference type="InterPro" id="IPR001529">
    <property type="entry name" value="Zn_ribbon_RPB9"/>
</dbReference>
<feature type="binding site" evidence="8">
    <location>
        <position position="24"/>
    </location>
    <ligand>
        <name>Zn(2+)</name>
        <dbReference type="ChEBI" id="CHEBI:29105"/>
        <label>1</label>
    </ligand>
</feature>
<evidence type="ECO:0000256" key="4">
    <source>
        <dbReference type="ARBA" id="ARBA00022771"/>
    </source>
</evidence>
<evidence type="ECO:0000259" key="11">
    <source>
        <dbReference type="PROSITE" id="PS51133"/>
    </source>
</evidence>
<comment type="similarity">
    <text evidence="7 10">Belongs to the archaeal rpoM/eukaryotic RPA12/RPB9/RPC11 RNA polymerase family.</text>
</comment>
<dbReference type="OrthoDB" id="10056816at2759"/>
<feature type="zinc finger region" description="C4-type" evidence="9">
    <location>
        <begin position="24"/>
        <end position="45"/>
    </location>
</feature>
<feature type="binding site" evidence="8">
    <location>
        <position position="27"/>
    </location>
    <ligand>
        <name>Zn(2+)</name>
        <dbReference type="ChEBI" id="CHEBI:29105"/>
        <label>1</label>
    </ligand>
</feature>
<dbReference type="SUPFAM" id="SSF57783">
    <property type="entry name" value="Zinc beta-ribbon"/>
    <property type="match status" value="1"/>
</dbReference>
<dbReference type="PANTHER" id="PTHR11239">
    <property type="entry name" value="DNA-DIRECTED RNA POLYMERASE"/>
    <property type="match status" value="1"/>
</dbReference>